<dbReference type="AlphaFoldDB" id="E1ZQW9"/>
<keyword evidence="3 7" id="KW-0602">Photosynthesis</keyword>
<feature type="compositionally biased region" description="Polar residues" evidence="8">
    <location>
        <begin position="76"/>
        <end position="88"/>
    </location>
</feature>
<feature type="compositionally biased region" description="Low complexity" evidence="8">
    <location>
        <begin position="97"/>
        <end position="108"/>
    </location>
</feature>
<dbReference type="GeneID" id="17351189"/>
<dbReference type="eggNOG" id="KOG1208">
    <property type="taxonomic scope" value="Eukaryota"/>
</dbReference>
<comment type="function">
    <text evidence="7">Phototransformation of protochlorophyllide (Pchlide) to chlorophyllide (Chlide).</text>
</comment>
<dbReference type="InterPro" id="IPR002347">
    <property type="entry name" value="SDR_fam"/>
</dbReference>
<gene>
    <name evidence="10" type="ORF">CHLNCDRAFT_139763</name>
</gene>
<dbReference type="Pfam" id="PF00106">
    <property type="entry name" value="adh_short"/>
    <property type="match status" value="1"/>
</dbReference>
<dbReference type="RefSeq" id="XP_005843900.1">
    <property type="nucleotide sequence ID" value="XM_005843838.1"/>
</dbReference>
<dbReference type="GO" id="GO:0015995">
    <property type="term" value="P:chlorophyll biosynthetic process"/>
    <property type="evidence" value="ECO:0007669"/>
    <property type="project" value="UniProtKB-UniPathway"/>
</dbReference>
<dbReference type="GO" id="GO:0015979">
    <property type="term" value="P:photosynthesis"/>
    <property type="evidence" value="ECO:0007669"/>
    <property type="project" value="UniProtKB-KW"/>
</dbReference>
<dbReference type="InParanoid" id="E1ZQW9"/>
<feature type="chain" id="PRO_5003156645" description="NADPH-protochlorophyllide oxidoreductase" evidence="9">
    <location>
        <begin position="23"/>
        <end position="682"/>
    </location>
</feature>
<comment type="similarity">
    <text evidence="2 7">Belongs to the short-chain dehydrogenases/reductases (SDR) family. POR subfamily.</text>
</comment>
<dbReference type="InterPro" id="IPR036291">
    <property type="entry name" value="NAD(P)-bd_dom_sf"/>
</dbReference>
<dbReference type="PANTHER" id="PTHR44419">
    <property type="entry name" value="PROTOCHLOROPHYLLIDE REDUCTASE C, CHLOROPLASTIC"/>
    <property type="match status" value="1"/>
</dbReference>
<dbReference type="SUPFAM" id="SSF51735">
    <property type="entry name" value="NAD(P)-binding Rossmann-fold domains"/>
    <property type="match status" value="1"/>
</dbReference>
<evidence type="ECO:0000313" key="10">
    <source>
        <dbReference type="EMBL" id="EFN51798.1"/>
    </source>
</evidence>
<organism evidence="11">
    <name type="scientific">Chlorella variabilis</name>
    <name type="common">Green alga</name>
    <dbReference type="NCBI Taxonomy" id="554065"/>
    <lineage>
        <taxon>Eukaryota</taxon>
        <taxon>Viridiplantae</taxon>
        <taxon>Chlorophyta</taxon>
        <taxon>core chlorophytes</taxon>
        <taxon>Trebouxiophyceae</taxon>
        <taxon>Chlorellales</taxon>
        <taxon>Chlorellaceae</taxon>
        <taxon>Chlorella clade</taxon>
        <taxon>Chlorella</taxon>
    </lineage>
</organism>
<keyword evidence="7" id="KW-0150">Chloroplast</keyword>
<feature type="compositionally biased region" description="Low complexity" evidence="8">
    <location>
        <begin position="280"/>
        <end position="298"/>
    </location>
</feature>
<feature type="signal peptide" evidence="9">
    <location>
        <begin position="1"/>
        <end position="22"/>
    </location>
</feature>
<dbReference type="STRING" id="554065.E1ZQW9"/>
<keyword evidence="4 7" id="KW-0521">NADP</keyword>
<accession>E1ZQW9</accession>
<evidence type="ECO:0000256" key="1">
    <source>
        <dbReference type="ARBA" id="ARBA00005173"/>
    </source>
</evidence>
<dbReference type="GO" id="GO:0009507">
    <property type="term" value="C:chloroplast"/>
    <property type="evidence" value="ECO:0007669"/>
    <property type="project" value="UniProtKB-SubCell"/>
</dbReference>
<evidence type="ECO:0000313" key="11">
    <source>
        <dbReference type="Proteomes" id="UP000008141"/>
    </source>
</evidence>
<evidence type="ECO:0000256" key="2">
    <source>
        <dbReference type="ARBA" id="ARBA00005821"/>
    </source>
</evidence>
<dbReference type="UniPathway" id="UPA00668"/>
<keyword evidence="7" id="KW-0809">Transit peptide</keyword>
<evidence type="ECO:0000256" key="3">
    <source>
        <dbReference type="ARBA" id="ARBA00022531"/>
    </source>
</evidence>
<dbReference type="CDD" id="cd09810">
    <property type="entry name" value="LPOR_like_SDR_c_like"/>
    <property type="match status" value="1"/>
</dbReference>
<evidence type="ECO:0000256" key="7">
    <source>
        <dbReference type="RuleBase" id="RU365001"/>
    </source>
</evidence>
<dbReference type="InterPro" id="IPR005979">
    <property type="entry name" value="Prochl_reduct"/>
</dbReference>
<evidence type="ECO:0000256" key="9">
    <source>
        <dbReference type="SAM" id="SignalP"/>
    </source>
</evidence>
<keyword evidence="7" id="KW-0934">Plastid</keyword>
<evidence type="ECO:0000256" key="4">
    <source>
        <dbReference type="ARBA" id="ARBA00022857"/>
    </source>
</evidence>
<dbReference type="EMBL" id="GL433860">
    <property type="protein sequence ID" value="EFN51798.1"/>
    <property type="molecule type" value="Genomic_DNA"/>
</dbReference>
<dbReference type="NCBIfam" id="TIGR01289">
    <property type="entry name" value="LPOR"/>
    <property type="match status" value="1"/>
</dbReference>
<keyword evidence="9" id="KW-0732">Signal</keyword>
<sequence length="682" mass="72059">MLQLTAAWIAARPLLRAAVAAAAQTGAAQGAQEERRRQPVKKRRASLQHAPVDAGGGSGAPAATRRRTGQVLVRDGSSQDGSSEPEATSMSEDDGDSSSLGGDGASPDISQSPKRQHRRSVPRFYINSHVDQCLANAGGQHCGPAGGTSTWLPLPVPAKIVPSFASEKSLRQMLKKYSLPTDGKKKVELLERYSNMRLAVQMANDKQERTSYERLAKRVVQQERQSTVLKLLPGVGKVIADTSTRAGFAQLIEVTRKRDAGMKAASAAAAAARPSRREYGAGAAPAVPAGPAAAEAAEQPSLDGGEAMWDEGDPLTQMASTAAARCSATSGVAAAASRRGVSHLASPRTNPLRTAAAQRSAGHRASLAVQAVAAPPAPAANASRPKALAEQDKSLQKPTVVITGASSGLGLNAANSLAQSGDWHVIMACRDFAKAEKAAQKLGMPKGSYTVMHLDLASLESVRQFVQNFKNSGRRLDALVANAAVYLPTAKEPTFTADGFELSVGTNHLGHFLLVNLLLDDLKQAPANNPAGKPRCIIVGSITGNTNTLAGNADLGDLRGLSTGLDGRNSSMINGGEFDGAKAYKDSKVCNMLTMRQLHQRYHESTGITFASLYPGCIAETGLFRNHIGLFRTLFPPFQKFITKGYVSEAEAGRRLAQASNMEKAKKLWSMSCKLVNLEDKE</sequence>
<dbReference type="Proteomes" id="UP000008141">
    <property type="component" value="Unassembled WGS sequence"/>
</dbReference>
<dbReference type="OrthoDB" id="191139at2759"/>
<dbReference type="FunCoup" id="E1ZQW9">
    <property type="interactions" value="543"/>
</dbReference>
<comment type="pathway">
    <text evidence="1 7">Porphyrin-containing compound metabolism; chlorophyll biosynthesis.</text>
</comment>
<name>E1ZQW9_CHLVA</name>
<feature type="region of interest" description="Disordered" evidence="8">
    <location>
        <begin position="27"/>
        <end position="119"/>
    </location>
</feature>
<protein>
    <recommendedName>
        <fullName evidence="7">NADPH-protochlorophyllide oxidoreductase</fullName>
        <ecNumber evidence="7">1.3.1.33</ecNumber>
    </recommendedName>
</protein>
<feature type="region of interest" description="Disordered" evidence="8">
    <location>
        <begin position="273"/>
        <end position="312"/>
    </location>
</feature>
<dbReference type="KEGG" id="cvr:CHLNCDRAFT_139763"/>
<keyword evidence="5 7" id="KW-0560">Oxidoreductase</keyword>
<comment type="catalytic activity">
    <reaction evidence="7">
        <text>chlorophyllide a + NADP(+) = protochlorophyllide a + NADPH + H(+)</text>
        <dbReference type="Rhea" id="RHEA:11132"/>
        <dbReference type="ChEBI" id="CHEBI:15378"/>
        <dbReference type="ChEBI" id="CHEBI:57783"/>
        <dbReference type="ChEBI" id="CHEBI:58349"/>
        <dbReference type="ChEBI" id="CHEBI:83348"/>
        <dbReference type="ChEBI" id="CHEBI:83350"/>
        <dbReference type="EC" id="1.3.1.33"/>
    </reaction>
</comment>
<keyword evidence="11" id="KW-1185">Reference proteome</keyword>
<proteinExistence type="inferred from homology"/>
<dbReference type="EC" id="1.3.1.33" evidence="7"/>
<evidence type="ECO:0000256" key="8">
    <source>
        <dbReference type="SAM" id="MobiDB-lite"/>
    </source>
</evidence>
<dbReference type="GO" id="GO:0016630">
    <property type="term" value="F:protochlorophyllide reductase activity"/>
    <property type="evidence" value="ECO:0007669"/>
    <property type="project" value="UniProtKB-EC"/>
</dbReference>
<dbReference type="PANTHER" id="PTHR44419:SF19">
    <property type="entry name" value="PROTOCHLOROPHYLLIDE REDUCTASE A, CHLOROPLASTIC"/>
    <property type="match status" value="1"/>
</dbReference>
<evidence type="ECO:0000256" key="5">
    <source>
        <dbReference type="ARBA" id="ARBA00023002"/>
    </source>
</evidence>
<evidence type="ECO:0000256" key="6">
    <source>
        <dbReference type="ARBA" id="ARBA00023171"/>
    </source>
</evidence>
<reference evidence="10 11" key="1">
    <citation type="journal article" date="2010" name="Plant Cell">
        <title>The Chlorella variabilis NC64A genome reveals adaptation to photosymbiosis, coevolution with viruses, and cryptic sex.</title>
        <authorList>
            <person name="Blanc G."/>
            <person name="Duncan G."/>
            <person name="Agarkova I."/>
            <person name="Borodovsky M."/>
            <person name="Gurnon J."/>
            <person name="Kuo A."/>
            <person name="Lindquist E."/>
            <person name="Lucas S."/>
            <person name="Pangilinan J."/>
            <person name="Polle J."/>
            <person name="Salamov A."/>
            <person name="Terry A."/>
            <person name="Yamada T."/>
            <person name="Dunigan D.D."/>
            <person name="Grigoriev I.V."/>
            <person name="Claverie J.M."/>
            <person name="Van Etten J.L."/>
        </authorList>
    </citation>
    <scope>NUCLEOTIDE SEQUENCE [LARGE SCALE GENOMIC DNA]</scope>
    <source>
        <strain evidence="10 11">NC64A</strain>
    </source>
</reference>
<comment type="subcellular location">
    <subcellularLocation>
        <location evidence="7">Plastid</location>
        <location evidence="7">Chloroplast</location>
    </subcellularLocation>
</comment>
<keyword evidence="6 7" id="KW-0149">Chlorophyll biosynthesis</keyword>
<dbReference type="Gene3D" id="3.40.50.720">
    <property type="entry name" value="NAD(P)-binding Rossmann-like Domain"/>
    <property type="match status" value="1"/>
</dbReference>